<reference evidence="1" key="1">
    <citation type="submission" date="2011-04" db="EMBL/GenBank/DDBJ databases">
        <title>Evolution of plant cell wall degrading machinery underlies the functional diversity of forest fungi.</title>
        <authorList>
            <consortium name="US DOE Joint Genome Institute (JGI-PGF)"/>
            <person name="Eastwood D.C."/>
            <person name="Floudas D."/>
            <person name="Binder M."/>
            <person name="Majcherczyk A."/>
            <person name="Schneider P."/>
            <person name="Aerts A."/>
            <person name="Asiegbu F.O."/>
            <person name="Baker S.E."/>
            <person name="Barry K."/>
            <person name="Bendiksby M."/>
            <person name="Blumentritt M."/>
            <person name="Coutinho P.M."/>
            <person name="Cullen D."/>
            <person name="Cullen D."/>
            <person name="Gathman A."/>
            <person name="Goodell B."/>
            <person name="Henrissat B."/>
            <person name="Ihrmark K."/>
            <person name="Kauserud H."/>
            <person name="Kohler A."/>
            <person name="LaButti K."/>
            <person name="Lapidus A."/>
            <person name="Lavin J.L."/>
            <person name="Lee Y.-H."/>
            <person name="Lindquist E."/>
            <person name="Lilly W."/>
            <person name="Lucas S."/>
            <person name="Morin E."/>
            <person name="Murat C."/>
            <person name="Oguiza J.A."/>
            <person name="Park J."/>
            <person name="Pisabarro A.G."/>
            <person name="Riley R."/>
            <person name="Rosling A."/>
            <person name="Salamov A."/>
            <person name="Schmidt O."/>
            <person name="Schmutz J."/>
            <person name="Skrede I."/>
            <person name="Stenlid J."/>
            <person name="Wiebenga A."/>
            <person name="Xie X."/>
            <person name="Kues U."/>
            <person name="Hibbett D.S."/>
            <person name="Hoffmeister D."/>
            <person name="Hogberg N."/>
            <person name="Martin F."/>
            <person name="Grigoriev I.V."/>
            <person name="Watkinson S.C."/>
        </authorList>
    </citation>
    <scope>NUCLEOTIDE SEQUENCE</scope>
    <source>
        <strain evidence="1">S7.9</strain>
    </source>
</reference>
<protein>
    <submittedName>
        <fullName evidence="1">Uncharacterized protein</fullName>
    </submittedName>
</protein>
<dbReference type="RefSeq" id="XP_007321874.1">
    <property type="nucleotide sequence ID" value="XM_007321812.1"/>
</dbReference>
<dbReference type="EMBL" id="GL945439">
    <property type="protein sequence ID" value="EGO20917.1"/>
    <property type="molecule type" value="Genomic_DNA"/>
</dbReference>
<dbReference type="KEGG" id="sla:SERLADRAFT_441308"/>
<dbReference type="Proteomes" id="UP000008064">
    <property type="component" value="Unassembled WGS sequence"/>
</dbReference>
<dbReference type="PANTHER" id="PTHR46579">
    <property type="entry name" value="F5/8 TYPE C DOMAIN-CONTAINING PROTEIN-RELATED"/>
    <property type="match status" value="1"/>
</dbReference>
<accession>F8P650</accession>
<organism>
    <name type="scientific">Serpula lacrymans var. lacrymans (strain S7.9)</name>
    <name type="common">Dry rot fungus</name>
    <dbReference type="NCBI Taxonomy" id="578457"/>
    <lineage>
        <taxon>Eukaryota</taxon>
        <taxon>Fungi</taxon>
        <taxon>Dikarya</taxon>
        <taxon>Basidiomycota</taxon>
        <taxon>Agaricomycotina</taxon>
        <taxon>Agaricomycetes</taxon>
        <taxon>Agaricomycetidae</taxon>
        <taxon>Boletales</taxon>
        <taxon>Coniophorineae</taxon>
        <taxon>Serpulaceae</taxon>
        <taxon>Serpula</taxon>
    </lineage>
</organism>
<dbReference type="AlphaFoldDB" id="F8P650"/>
<name>F8P650_SERL9</name>
<dbReference type="HOGENOM" id="CLU_006784_0_0_1"/>
<evidence type="ECO:0000313" key="1">
    <source>
        <dbReference type="EMBL" id="EGO20917.1"/>
    </source>
</evidence>
<dbReference type="OrthoDB" id="3248986at2759"/>
<dbReference type="GeneID" id="18815530"/>
<gene>
    <name evidence="1" type="ORF">SERLADRAFT_441308</name>
</gene>
<sequence>MDSQTEDSQFNHEDSISTQLIAPHFNFVYNAEEDSMLDHSFTGHESSCSFPGYQGTHTHVREVPRIPPYLITIMRRHITCSRFFSLMVARALQDASSTFSSARKTIASIRQHLQLEQDCNRRVNQAIGNALSIIRSAKRSVHQINVDYERSRIAMENEPTPTISLSIKRRALTKISPLSMGSTTKEDSEDELLVCLTKPQIDELVTSLASNHTTSSSRLTQNTAHSSIERKVQHNGTYEDIKTRPGSRQKLVECEVGLSMTINLDWFGITDNRPHSSGAIYISFNNLHRSVRYLWHNIHLAMTIPGPKEPSLEQLNHILDPLVTDLHTLYNGIKMRMHGHQIPPQVNSIAAINASDVPASRKLTGAAGHSHKKHPCNVCDTTLEDINTPKGYDIKNFKIRDNWAQLKHAHQSLLASTERARTKVLDDYGSRYSLFNSLPGWLPVKNTPIDFMHNFYGIVHSIFDVIVKGYLLNSAGWRQFEDAINSVIWPSGIGRLPNNLGGNHSLQKMYQWRRLCNIFPTILWLCWKDDEDKIKQTPPPVPSQTKSPPKFKCGLQIIYNAALYLSLAGCIFAYQSISSTDIERGQHYLQKHCNTLQGLGVHLTINHHLSMHYAPIFKRFGPAYSWWLFAFERYNGELEQMNLNGHGGGEMEYTLLRDWIEKNRLYEMSVCLPDNITDKERFASTSQILPAKPVKKMNNIRKLPHVEVYRLLFNFAQITFPELSIVDNFTVCDNAIPFSATKFVDFLPFIIKDGIRFGCLCATRTQADRFACVDIDGSRVPCQLIYHFKVALPGLQIVYWSIIQQISADKSVPLLPWSLYSTDLGMYVTNVEKLGELEVVKTTQIACTVAVIPVTLNHLNGLSLWVIHSFDRSGLEPPDNDWIDEAEQELQADQ</sequence>
<dbReference type="PANTHER" id="PTHR46579:SF1">
    <property type="entry name" value="F5_8 TYPE C DOMAIN-CONTAINING PROTEIN"/>
    <property type="match status" value="1"/>
</dbReference>
<proteinExistence type="predicted"/>